<keyword evidence="1" id="KW-0413">Isomerase</keyword>
<dbReference type="RefSeq" id="WP_144852931.1">
    <property type="nucleotide sequence ID" value="NZ_VNJI01000046.1"/>
</dbReference>
<gene>
    <name evidence="1" type="ORF">FPZ49_26860</name>
</gene>
<protein>
    <submittedName>
        <fullName evidence="1">Glucuronate isomerase</fullName>
    </submittedName>
</protein>
<proteinExistence type="predicted"/>
<dbReference type="EMBL" id="VNJI01000046">
    <property type="protein sequence ID" value="TVY06937.1"/>
    <property type="molecule type" value="Genomic_DNA"/>
</dbReference>
<evidence type="ECO:0000313" key="1">
    <source>
        <dbReference type="EMBL" id="TVY06937.1"/>
    </source>
</evidence>
<dbReference type="GO" id="GO:0016853">
    <property type="term" value="F:isomerase activity"/>
    <property type="evidence" value="ECO:0007669"/>
    <property type="project" value="UniProtKB-KW"/>
</dbReference>
<evidence type="ECO:0000313" key="2">
    <source>
        <dbReference type="Proteomes" id="UP000317036"/>
    </source>
</evidence>
<dbReference type="SUPFAM" id="SSF51556">
    <property type="entry name" value="Metallo-dependent hydrolases"/>
    <property type="match status" value="1"/>
</dbReference>
<keyword evidence="2" id="KW-1185">Reference proteome</keyword>
<comment type="caution">
    <text evidence="1">The sequence shown here is derived from an EMBL/GenBank/DDBJ whole genome shotgun (WGS) entry which is preliminary data.</text>
</comment>
<dbReference type="Proteomes" id="UP000317036">
    <property type="component" value="Unassembled WGS sequence"/>
</dbReference>
<sequence>MSMLQMERESLIEEIMRLDVLDTHTHLVGERLRARDFWEIAHYFWLNKEMQAVGYPKQATELPEDERIAAFLKAYRATRNTLMNWVLTQIFKTLYGIELKDEQSIREADAAVRASSEREGWAQLVADRLSIQAFVTNIPEHAAFQEMRRSAIVIPRIDGKLNEWVRTIGQAEEPQQQFKAIQDELKQLLLSYNQMGCPGIMTTLPGYASSANDSYSLSKASTPDQILMLLLHTVCEIAEQNDMLVQLFLGVERSWCGTAVPVNDPQRILKLSALFDRYACRFELVVASELNNLDVVQAAWNFPNVHVGGLWWFNFRASTYRDCMQYRLEALPSMNSSLIASDARCIEWSYGKILLVKRLLGEFLYERIQSGWIDRELAIEVAKAWLYDSAAERYRFHNS</sequence>
<dbReference type="AlphaFoldDB" id="A0A559K4A3"/>
<organism evidence="1 2">
    <name type="scientific">Paenibacillus cremeus</name>
    <dbReference type="NCBI Taxonomy" id="2163881"/>
    <lineage>
        <taxon>Bacteria</taxon>
        <taxon>Bacillati</taxon>
        <taxon>Bacillota</taxon>
        <taxon>Bacilli</taxon>
        <taxon>Bacillales</taxon>
        <taxon>Paenibacillaceae</taxon>
        <taxon>Paenibacillus</taxon>
    </lineage>
</organism>
<reference evidence="1 2" key="1">
    <citation type="submission" date="2019-07" db="EMBL/GenBank/DDBJ databases">
        <authorList>
            <person name="Kim J."/>
        </authorList>
    </citation>
    <scope>NUCLEOTIDE SEQUENCE [LARGE SCALE GENOMIC DNA]</scope>
    <source>
        <strain evidence="1 2">JC52</strain>
    </source>
</reference>
<accession>A0A559K4A3</accession>
<name>A0A559K4A3_9BACL</name>
<dbReference type="InterPro" id="IPR032466">
    <property type="entry name" value="Metal_Hydrolase"/>
</dbReference>
<dbReference type="Gene3D" id="3.20.20.140">
    <property type="entry name" value="Metal-dependent hydrolases"/>
    <property type="match status" value="1"/>
</dbReference>
<dbReference type="OrthoDB" id="231890at2"/>